<comment type="function">
    <text evidence="6">Catalyzes the interconversion of L-alanine and D-alanine. May also act on other amino acids.</text>
</comment>
<reference evidence="11" key="1">
    <citation type="submission" date="2017-08" db="EMBL/GenBank/DDBJ databases">
        <authorList>
            <person name="Varghese N."/>
            <person name="Submissions S."/>
        </authorList>
    </citation>
    <scope>NUCLEOTIDE SEQUENCE [LARGE SCALE GENOMIC DNA]</scope>
    <source>
        <strain evidence="11">JA234</strain>
    </source>
</reference>
<protein>
    <recommendedName>
        <fullName evidence="3 6">Alanine racemase</fullName>
        <ecNumber evidence="3 6">5.1.1.1</ecNumber>
    </recommendedName>
</protein>
<keyword evidence="4 6" id="KW-0663">Pyridoxal phosphate</keyword>
<dbReference type="NCBIfam" id="TIGR00492">
    <property type="entry name" value="alr"/>
    <property type="match status" value="1"/>
</dbReference>
<dbReference type="SUPFAM" id="SSF51419">
    <property type="entry name" value="PLP-binding barrel"/>
    <property type="match status" value="1"/>
</dbReference>
<keyword evidence="11" id="KW-1185">Reference proteome</keyword>
<feature type="binding site" evidence="6 8">
    <location>
        <position position="130"/>
    </location>
    <ligand>
        <name>substrate</name>
    </ligand>
</feature>
<dbReference type="GO" id="GO:0030632">
    <property type="term" value="P:D-alanine biosynthetic process"/>
    <property type="evidence" value="ECO:0007669"/>
    <property type="project" value="UniProtKB-UniRule"/>
</dbReference>
<dbReference type="GO" id="GO:0030170">
    <property type="term" value="F:pyridoxal phosphate binding"/>
    <property type="evidence" value="ECO:0007669"/>
    <property type="project" value="UniProtKB-UniRule"/>
</dbReference>
<dbReference type="Pfam" id="PF00842">
    <property type="entry name" value="Ala_racemase_C"/>
    <property type="match status" value="1"/>
</dbReference>
<dbReference type="SUPFAM" id="SSF50621">
    <property type="entry name" value="Alanine racemase C-terminal domain-like"/>
    <property type="match status" value="1"/>
</dbReference>
<dbReference type="InterPro" id="IPR011079">
    <property type="entry name" value="Ala_racemase_C"/>
</dbReference>
<dbReference type="Gene3D" id="3.20.20.10">
    <property type="entry name" value="Alanine racemase"/>
    <property type="match status" value="1"/>
</dbReference>
<evidence type="ECO:0000256" key="7">
    <source>
        <dbReference type="PIRSR" id="PIRSR600821-50"/>
    </source>
</evidence>
<dbReference type="HAMAP" id="MF_01201">
    <property type="entry name" value="Ala_racemase"/>
    <property type="match status" value="1"/>
</dbReference>
<evidence type="ECO:0000256" key="8">
    <source>
        <dbReference type="PIRSR" id="PIRSR600821-52"/>
    </source>
</evidence>
<dbReference type="Gene3D" id="2.40.37.10">
    <property type="entry name" value="Lyase, Ornithine Decarboxylase, Chain A, domain 1"/>
    <property type="match status" value="1"/>
</dbReference>
<evidence type="ECO:0000256" key="3">
    <source>
        <dbReference type="ARBA" id="ARBA00013089"/>
    </source>
</evidence>
<evidence type="ECO:0000259" key="9">
    <source>
        <dbReference type="SMART" id="SM01005"/>
    </source>
</evidence>
<dbReference type="SMART" id="SM01005">
    <property type="entry name" value="Ala_racemase_C"/>
    <property type="match status" value="1"/>
</dbReference>
<dbReference type="Pfam" id="PF01168">
    <property type="entry name" value="Ala_racemase_N"/>
    <property type="match status" value="1"/>
</dbReference>
<evidence type="ECO:0000256" key="1">
    <source>
        <dbReference type="ARBA" id="ARBA00000316"/>
    </source>
</evidence>
<dbReference type="InterPro" id="IPR001608">
    <property type="entry name" value="Ala_racemase_N"/>
</dbReference>
<accession>A0A285CPS7</accession>
<dbReference type="PANTHER" id="PTHR30511">
    <property type="entry name" value="ALANINE RACEMASE"/>
    <property type="match status" value="1"/>
</dbReference>
<evidence type="ECO:0000256" key="6">
    <source>
        <dbReference type="HAMAP-Rule" id="MF_01201"/>
    </source>
</evidence>
<dbReference type="InterPro" id="IPR009006">
    <property type="entry name" value="Ala_racemase/Decarboxylase_C"/>
</dbReference>
<comment type="cofactor">
    <cofactor evidence="2 6 7">
        <name>pyridoxal 5'-phosphate</name>
        <dbReference type="ChEBI" id="CHEBI:597326"/>
    </cofactor>
</comment>
<feature type="domain" description="Alanine racemase C-terminal" evidence="9">
    <location>
        <begin position="223"/>
        <end position="345"/>
    </location>
</feature>
<dbReference type="AlphaFoldDB" id="A0A285CPS7"/>
<comment type="pathway">
    <text evidence="6">Amino-acid biosynthesis; D-alanine biosynthesis; D-alanine from L-alanine: step 1/1.</text>
</comment>
<dbReference type="OrthoDB" id="9813814at2"/>
<evidence type="ECO:0000256" key="5">
    <source>
        <dbReference type="ARBA" id="ARBA00023235"/>
    </source>
</evidence>
<dbReference type="RefSeq" id="WP_097029530.1">
    <property type="nucleotide sequence ID" value="NZ_OAOQ01000003.1"/>
</dbReference>
<dbReference type="CDD" id="cd00430">
    <property type="entry name" value="PLPDE_III_AR"/>
    <property type="match status" value="1"/>
</dbReference>
<dbReference type="PANTHER" id="PTHR30511:SF0">
    <property type="entry name" value="ALANINE RACEMASE, CATABOLIC-RELATED"/>
    <property type="match status" value="1"/>
</dbReference>
<organism evidence="10 11">
    <name type="scientific">Cereibacter ovatus</name>
    <dbReference type="NCBI Taxonomy" id="439529"/>
    <lineage>
        <taxon>Bacteria</taxon>
        <taxon>Pseudomonadati</taxon>
        <taxon>Pseudomonadota</taxon>
        <taxon>Alphaproteobacteria</taxon>
        <taxon>Rhodobacterales</taxon>
        <taxon>Paracoccaceae</taxon>
        <taxon>Cereibacter</taxon>
    </lineage>
</organism>
<dbReference type="GO" id="GO:0008784">
    <property type="term" value="F:alanine racemase activity"/>
    <property type="evidence" value="ECO:0007669"/>
    <property type="project" value="UniProtKB-UniRule"/>
</dbReference>
<dbReference type="EMBL" id="OAOQ01000003">
    <property type="protein sequence ID" value="SNX69066.1"/>
    <property type="molecule type" value="Genomic_DNA"/>
</dbReference>
<dbReference type="PRINTS" id="PR00992">
    <property type="entry name" value="ALARACEMASE"/>
</dbReference>
<name>A0A285CPS7_9RHOB</name>
<dbReference type="InterPro" id="IPR000821">
    <property type="entry name" value="Ala_racemase"/>
</dbReference>
<evidence type="ECO:0000256" key="4">
    <source>
        <dbReference type="ARBA" id="ARBA00022898"/>
    </source>
</evidence>
<keyword evidence="5 6" id="KW-0413">Isomerase</keyword>
<dbReference type="EC" id="5.1.1.1" evidence="3 6"/>
<feature type="modified residue" description="N6-(pyridoxal phosphate)lysine" evidence="6 7">
    <location>
        <position position="35"/>
    </location>
</feature>
<evidence type="ECO:0000313" key="10">
    <source>
        <dbReference type="EMBL" id="SNX69066.1"/>
    </source>
</evidence>
<proteinExistence type="inferred from homology"/>
<evidence type="ECO:0000256" key="2">
    <source>
        <dbReference type="ARBA" id="ARBA00001933"/>
    </source>
</evidence>
<gene>
    <name evidence="10" type="ORF">SAMN05878503_10351</name>
</gene>
<dbReference type="GO" id="GO:0005829">
    <property type="term" value="C:cytosol"/>
    <property type="evidence" value="ECO:0007669"/>
    <property type="project" value="TreeGrafter"/>
</dbReference>
<dbReference type="Proteomes" id="UP000219467">
    <property type="component" value="Unassembled WGS sequence"/>
</dbReference>
<dbReference type="InterPro" id="IPR029066">
    <property type="entry name" value="PLP-binding_barrel"/>
</dbReference>
<comment type="similarity">
    <text evidence="6">Belongs to the alanine racemase family.</text>
</comment>
<feature type="active site" description="Proton acceptor; specific for D-alanine" evidence="6">
    <location>
        <position position="35"/>
    </location>
</feature>
<feature type="active site" description="Proton acceptor; specific for L-alanine" evidence="6">
    <location>
        <position position="244"/>
    </location>
</feature>
<comment type="catalytic activity">
    <reaction evidence="1 6">
        <text>L-alanine = D-alanine</text>
        <dbReference type="Rhea" id="RHEA:20249"/>
        <dbReference type="ChEBI" id="CHEBI:57416"/>
        <dbReference type="ChEBI" id="CHEBI:57972"/>
        <dbReference type="EC" id="5.1.1.1"/>
    </reaction>
</comment>
<sequence>MATALLTIDLDAIAANWRALDSMTAPECQTGAVVKADSYGLGATKVAHALARAGARRFFVAAAEEGAEVRRALGSGPQICVFSGHMAGDTALIRDFDLTPMLNSIEQLTRHFEALGNHPFGIQLDTGMNRLGLEQAEWEAVAPMAIEAGAELLMSHLACSDEPDHPMNDHQLRAFRAMTDGTGIPRSLSATGGLLLGPDYHFELTRPGIGLYGGRPFDAARPVVRLSLPVVQLREVEVGETVGYSNSWTAEHTSTIATVAAGYADGLHRTLSGKATLWAGRVPCPLVGRVSMDLITVDVSHLPEVPETLDILGPHQTPDDLADIAGTIGYEILTSLGRRYQRRYGALSA</sequence>
<feature type="binding site" evidence="6 8">
    <location>
        <position position="292"/>
    </location>
    <ligand>
        <name>substrate</name>
    </ligand>
</feature>
<dbReference type="UniPathway" id="UPA00042">
    <property type="reaction ID" value="UER00497"/>
</dbReference>
<evidence type="ECO:0000313" key="11">
    <source>
        <dbReference type="Proteomes" id="UP000219467"/>
    </source>
</evidence>